<reference evidence="1" key="1">
    <citation type="submission" date="2021-01" db="EMBL/GenBank/DDBJ databases">
        <title>Genome sequence of strain Noviherbaspirillum sp. DKR-6.</title>
        <authorList>
            <person name="Chaudhary D.K."/>
        </authorList>
    </citation>
    <scope>NUCLEOTIDE SEQUENCE</scope>
    <source>
        <strain evidence="1">DKR-6</strain>
    </source>
</reference>
<dbReference type="Proteomes" id="UP000622890">
    <property type="component" value="Unassembled WGS sequence"/>
</dbReference>
<dbReference type="Gene3D" id="3.10.640.10">
    <property type="entry name" value="Restriction endonuclease-like alpha-beta roll domain"/>
    <property type="match status" value="1"/>
</dbReference>
<organism evidence="1 2">
    <name type="scientific">Noviherbaspirillum pedocola</name>
    <dbReference type="NCBI Taxonomy" id="2801341"/>
    <lineage>
        <taxon>Bacteria</taxon>
        <taxon>Pseudomonadati</taxon>
        <taxon>Pseudomonadota</taxon>
        <taxon>Betaproteobacteria</taxon>
        <taxon>Burkholderiales</taxon>
        <taxon>Oxalobacteraceae</taxon>
        <taxon>Noviherbaspirillum</taxon>
    </lineage>
</organism>
<dbReference type="AlphaFoldDB" id="A0A934W9H1"/>
<dbReference type="SMART" id="SM01322">
    <property type="entry name" value="YaeQ"/>
    <property type="match status" value="1"/>
</dbReference>
<dbReference type="CDD" id="cd22368">
    <property type="entry name" value="YaeQ-like"/>
    <property type="match status" value="1"/>
</dbReference>
<dbReference type="InterPro" id="IPR011335">
    <property type="entry name" value="Restrct_endonuc-II-like"/>
</dbReference>
<sequence length="179" mass="19981">MALKSTIYKAEVQIADMDRPYYGDHALTLARHPSETEERLMMRLLAFIRHADAALQFGKGLSDADEPDLWQKDLTGAIQLWIEVGNPDERRILRACGRSAEVVVYSYGSVSPTWWSGIGARVQKAENLRVYTIAPETSAALAELAQRGMQIQCTVQDGDLWISSGEQTVPVQFQPLKSE</sequence>
<dbReference type="RefSeq" id="WP_200597033.1">
    <property type="nucleotide sequence ID" value="NZ_JAEPBG010000017.1"/>
</dbReference>
<dbReference type="PANTHER" id="PTHR38784">
    <property type="entry name" value="SUCROSE PHOSPHORYLASE"/>
    <property type="match status" value="1"/>
</dbReference>
<dbReference type="InterPro" id="IPR038590">
    <property type="entry name" value="YaeQ_sf"/>
</dbReference>
<comment type="caution">
    <text evidence="1">The sequence shown here is derived from an EMBL/GenBank/DDBJ whole genome shotgun (WGS) entry which is preliminary data.</text>
</comment>
<accession>A0A934W9H1</accession>
<proteinExistence type="predicted"/>
<evidence type="ECO:0000313" key="1">
    <source>
        <dbReference type="EMBL" id="MBK4738103.1"/>
    </source>
</evidence>
<dbReference type="EMBL" id="JAEPBG010000017">
    <property type="protein sequence ID" value="MBK4738103.1"/>
    <property type="molecule type" value="Genomic_DNA"/>
</dbReference>
<gene>
    <name evidence="1" type="ORF">JJB74_26060</name>
</gene>
<keyword evidence="2" id="KW-1185">Reference proteome</keyword>
<dbReference type="Pfam" id="PF07152">
    <property type="entry name" value="YaeQ"/>
    <property type="match status" value="1"/>
</dbReference>
<protein>
    <submittedName>
        <fullName evidence="1">YaeQ family protein</fullName>
    </submittedName>
</protein>
<dbReference type="PANTHER" id="PTHR38784:SF1">
    <property type="entry name" value="SUCROSE PHOSPHORYLASE"/>
    <property type="match status" value="1"/>
</dbReference>
<dbReference type="SUPFAM" id="SSF52980">
    <property type="entry name" value="Restriction endonuclease-like"/>
    <property type="match status" value="1"/>
</dbReference>
<dbReference type="InterPro" id="IPR009822">
    <property type="entry name" value="YaeQ"/>
</dbReference>
<dbReference type="PIRSF" id="PIRSF011484">
    <property type="entry name" value="YaeQ"/>
    <property type="match status" value="1"/>
</dbReference>
<evidence type="ECO:0000313" key="2">
    <source>
        <dbReference type="Proteomes" id="UP000622890"/>
    </source>
</evidence>
<name>A0A934W9H1_9BURK</name>